<feature type="signal peptide" evidence="1">
    <location>
        <begin position="1"/>
        <end position="27"/>
    </location>
</feature>
<accession>A0A229UNK1</accession>
<dbReference type="EMBL" id="NMQW01000023">
    <property type="protein sequence ID" value="OXM85077.1"/>
    <property type="molecule type" value="Genomic_DNA"/>
</dbReference>
<gene>
    <name evidence="2" type="ORF">CF651_15805</name>
</gene>
<keyword evidence="1" id="KW-0732">Signal</keyword>
<dbReference type="Proteomes" id="UP000215509">
    <property type="component" value="Unassembled WGS sequence"/>
</dbReference>
<evidence type="ECO:0000313" key="3">
    <source>
        <dbReference type="Proteomes" id="UP000215509"/>
    </source>
</evidence>
<name>A0A229UNK1_9BACL</name>
<dbReference type="AlphaFoldDB" id="A0A229UNK1"/>
<evidence type="ECO:0000313" key="2">
    <source>
        <dbReference type="EMBL" id="OXM85077.1"/>
    </source>
</evidence>
<comment type="caution">
    <text evidence="2">The sequence shown here is derived from an EMBL/GenBank/DDBJ whole genome shotgun (WGS) entry which is preliminary data.</text>
</comment>
<dbReference type="RefSeq" id="WP_094015840.1">
    <property type="nucleotide sequence ID" value="NZ_NMQW01000023.1"/>
</dbReference>
<reference evidence="2 3" key="1">
    <citation type="submission" date="2017-07" db="EMBL/GenBank/DDBJ databases">
        <title>Genome sequencing and assembly of Paenibacillus rigui.</title>
        <authorList>
            <person name="Mayilraj S."/>
        </authorList>
    </citation>
    <scope>NUCLEOTIDE SEQUENCE [LARGE SCALE GENOMIC DNA]</scope>
    <source>
        <strain evidence="2 3">JCM 16352</strain>
    </source>
</reference>
<proteinExistence type="predicted"/>
<organism evidence="2 3">
    <name type="scientific">Paenibacillus rigui</name>
    <dbReference type="NCBI Taxonomy" id="554312"/>
    <lineage>
        <taxon>Bacteria</taxon>
        <taxon>Bacillati</taxon>
        <taxon>Bacillota</taxon>
        <taxon>Bacilli</taxon>
        <taxon>Bacillales</taxon>
        <taxon>Paenibacillaceae</taxon>
        <taxon>Paenibacillus</taxon>
    </lineage>
</organism>
<evidence type="ECO:0008006" key="4">
    <source>
        <dbReference type="Google" id="ProtNLM"/>
    </source>
</evidence>
<dbReference type="OrthoDB" id="2364568at2"/>
<keyword evidence="3" id="KW-1185">Reference proteome</keyword>
<feature type="chain" id="PRO_5039102280" description="SbsA Ig-like domain-containing protein" evidence="1">
    <location>
        <begin position="28"/>
        <end position="351"/>
    </location>
</feature>
<protein>
    <recommendedName>
        <fullName evidence="4">SbsA Ig-like domain-containing protein</fullName>
    </recommendedName>
</protein>
<sequence>MKNVRVYKLMVIGVLCFMMLTGNLAPAGVQASSESTGSGLSVTKLEALNPITLQVTFSAPLPAEDVQLDRAKANFVFDQGLAIRNIPQLKTGATATYIVPTTVQTPGAAYTLKYKEQPPVSFTGNGNKLPLRSARQVSYDTFEVESSLEDGVTDYANIVQADIERQGALAFALDEQNQYQGKTYQIISSLRDSTLTLTPEKGQPIQATYVPYTQATDGRQAPKYRLPEGQELKPGVNYTVSSDWATIQSPAFTAAKTKPLHIKSVKAVNDSTLEVTLDKDPKDELFASRSLQLTAPDGAVLTAQYKVLSRKGPVGTFELQKGGKLLPGVSYTVKPVGKWAKVKGNKLTVKL</sequence>
<evidence type="ECO:0000256" key="1">
    <source>
        <dbReference type="SAM" id="SignalP"/>
    </source>
</evidence>